<sequence>MRWIVIIGIGVMAGGREHPPPRLKTAQTRAAAGNAPPARGGAMSALAARHRAAQARAPPRRLSA</sequence>
<evidence type="ECO:0000313" key="2">
    <source>
        <dbReference type="EMBL" id="PPU97614.1"/>
    </source>
</evidence>
<name>A0A2S7EWS9_9XANT</name>
<organism evidence="2 3">
    <name type="scientific">Xanthomonas hyacinthi</name>
    <dbReference type="NCBI Taxonomy" id="56455"/>
    <lineage>
        <taxon>Bacteria</taxon>
        <taxon>Pseudomonadati</taxon>
        <taxon>Pseudomonadota</taxon>
        <taxon>Gammaproteobacteria</taxon>
        <taxon>Lysobacterales</taxon>
        <taxon>Lysobacteraceae</taxon>
        <taxon>Xanthomonas</taxon>
    </lineage>
</organism>
<proteinExistence type="predicted"/>
<comment type="caution">
    <text evidence="2">The sequence shown here is derived from an EMBL/GenBank/DDBJ whole genome shotgun (WGS) entry which is preliminary data.</text>
</comment>
<dbReference type="EMBL" id="MDEG01000007">
    <property type="protein sequence ID" value="PPU97614.1"/>
    <property type="molecule type" value="Genomic_DNA"/>
</dbReference>
<evidence type="ECO:0000313" key="3">
    <source>
        <dbReference type="Proteomes" id="UP000238261"/>
    </source>
</evidence>
<feature type="compositionally biased region" description="Low complexity" evidence="1">
    <location>
        <begin position="32"/>
        <end position="47"/>
    </location>
</feature>
<feature type="compositionally biased region" description="Low complexity" evidence="1">
    <location>
        <begin position="54"/>
        <end position="64"/>
    </location>
</feature>
<dbReference type="RefSeq" id="WP_046978792.1">
    <property type="nucleotide sequence ID" value="NZ_JBHRWS010000001.1"/>
</dbReference>
<dbReference type="Proteomes" id="UP000238261">
    <property type="component" value="Unassembled WGS sequence"/>
</dbReference>
<evidence type="ECO:0000256" key="1">
    <source>
        <dbReference type="SAM" id="MobiDB-lite"/>
    </source>
</evidence>
<feature type="region of interest" description="Disordered" evidence="1">
    <location>
        <begin position="32"/>
        <end position="64"/>
    </location>
</feature>
<reference evidence="3" key="1">
    <citation type="submission" date="2016-08" db="EMBL/GenBank/DDBJ databases">
        <authorList>
            <person name="Merda D."/>
            <person name="Briand M."/>
            <person name="Taghouti G."/>
            <person name="Carrere S."/>
            <person name="Gouzy J."/>
            <person name="Portier P."/>
            <person name="Jacques M.-A."/>
            <person name="Fischer-Le Saux M."/>
        </authorList>
    </citation>
    <scope>NUCLEOTIDE SEQUENCE [LARGE SCALE GENOMIC DNA]</scope>
    <source>
        <strain evidence="3">CFBP1156</strain>
    </source>
</reference>
<gene>
    <name evidence="2" type="ORF">XhyaCFBP1156_09630</name>
</gene>
<keyword evidence="3" id="KW-1185">Reference proteome</keyword>
<dbReference type="AlphaFoldDB" id="A0A2S7EWS9"/>
<protein>
    <submittedName>
        <fullName evidence="2">Uncharacterized protein</fullName>
    </submittedName>
</protein>
<accession>A0A2S7EWS9</accession>